<keyword evidence="2" id="KW-0285">Flavoprotein</keyword>
<dbReference type="Pfam" id="PF01494">
    <property type="entry name" value="FAD_binding_3"/>
    <property type="match status" value="1"/>
</dbReference>
<evidence type="ECO:0000256" key="5">
    <source>
        <dbReference type="ARBA" id="ARBA00023033"/>
    </source>
</evidence>
<dbReference type="Proteomes" id="UP000190312">
    <property type="component" value="Unassembled WGS sequence"/>
</dbReference>
<dbReference type="InterPro" id="IPR036188">
    <property type="entry name" value="FAD/NAD-bd_sf"/>
</dbReference>
<feature type="domain" description="FAD-binding" evidence="6">
    <location>
        <begin position="11"/>
        <end position="371"/>
    </location>
</feature>
<keyword evidence="3" id="KW-0274">FAD</keyword>
<dbReference type="AlphaFoldDB" id="A0A1S9D7P8"/>
<dbReference type="PANTHER" id="PTHR13789:SF309">
    <property type="entry name" value="PUTATIVE (AFU_ORTHOLOGUE AFUA_6G14510)-RELATED"/>
    <property type="match status" value="1"/>
</dbReference>
<dbReference type="GO" id="GO:0004497">
    <property type="term" value="F:monooxygenase activity"/>
    <property type="evidence" value="ECO:0007669"/>
    <property type="project" value="UniProtKB-KW"/>
</dbReference>
<dbReference type="InterPro" id="IPR002938">
    <property type="entry name" value="FAD-bd"/>
</dbReference>
<dbReference type="InterPro" id="IPR050493">
    <property type="entry name" value="FAD-dep_Monooxygenase_BioMet"/>
</dbReference>
<evidence type="ECO:0000313" key="8">
    <source>
        <dbReference type="Proteomes" id="UP000190312"/>
    </source>
</evidence>
<protein>
    <submittedName>
        <fullName evidence="7">Monooxygenase FAD-binding protein</fullName>
    </submittedName>
</protein>
<evidence type="ECO:0000313" key="7">
    <source>
        <dbReference type="EMBL" id="OOO05118.1"/>
    </source>
</evidence>
<comment type="caution">
    <text evidence="7">The sequence shown here is derived from an EMBL/GenBank/DDBJ whole genome shotgun (WGS) entry which is preliminary data.</text>
</comment>
<accession>A0A1S9D7P8</accession>
<evidence type="ECO:0000256" key="4">
    <source>
        <dbReference type="ARBA" id="ARBA00023002"/>
    </source>
</evidence>
<sequence>MMSAYTEHETIQVLIVGAGIGGLTLANICKRLGLRYLVLERSAAVTPVGAGISLAPNCLRVLDQLGFLPEIEREGQRLRKIRIFRNTTQWNMLDFDSTEKTFGYPVYKIERHAFHSALYRVAGEEHVLLGAQVVDVVDDAEKKLVTVTLADGREISGQIVVGADGIRSATRRALAKRGGETIINSTIRFTGRTHMSGYTAPLEHLGPEEEGVGTWMLYDDSIFTTWPCKDKRQWFIGVQRADLRAEDRSVWKSVNKDMINGVYGDHYHPFGETGLVKDVVGRSERVTASDVFEETSFPAMAAGRVALIGDAAHAMTSFFGQGACQAIEDAAELGNTLHEYFQCETAVDLSELLDRYRRQRECRAKDLVHFSNIFALFHMGRILPLFGPLLRRMAYTYAPAWCWSWSLRWLYGYQPCVKALDRDLS</sequence>
<dbReference type="EMBL" id="MKZY01000009">
    <property type="protein sequence ID" value="OOO05118.1"/>
    <property type="molecule type" value="Genomic_DNA"/>
</dbReference>
<dbReference type="PANTHER" id="PTHR13789">
    <property type="entry name" value="MONOOXYGENASE"/>
    <property type="match status" value="1"/>
</dbReference>
<dbReference type="Gene3D" id="3.50.50.60">
    <property type="entry name" value="FAD/NAD(P)-binding domain"/>
    <property type="match status" value="1"/>
</dbReference>
<dbReference type="OrthoDB" id="16820at2759"/>
<keyword evidence="5 7" id="KW-0503">Monooxygenase</keyword>
<name>A0A1S9D7P8_ASPOZ</name>
<dbReference type="VEuPathDB" id="FungiDB:AO090113000206"/>
<evidence type="ECO:0000256" key="2">
    <source>
        <dbReference type="ARBA" id="ARBA00022630"/>
    </source>
</evidence>
<dbReference type="SUPFAM" id="SSF51905">
    <property type="entry name" value="FAD/NAD(P)-binding domain"/>
    <property type="match status" value="1"/>
</dbReference>
<organism evidence="7 8">
    <name type="scientific">Aspergillus oryzae</name>
    <name type="common">Yellow koji mold</name>
    <dbReference type="NCBI Taxonomy" id="5062"/>
    <lineage>
        <taxon>Eukaryota</taxon>
        <taxon>Fungi</taxon>
        <taxon>Dikarya</taxon>
        <taxon>Ascomycota</taxon>
        <taxon>Pezizomycotina</taxon>
        <taxon>Eurotiomycetes</taxon>
        <taxon>Eurotiomycetidae</taxon>
        <taxon>Eurotiales</taxon>
        <taxon>Aspergillaceae</taxon>
        <taxon>Aspergillus</taxon>
        <taxon>Aspergillus subgen. Circumdati</taxon>
    </lineage>
</organism>
<dbReference type="GO" id="GO:0071949">
    <property type="term" value="F:FAD binding"/>
    <property type="evidence" value="ECO:0007669"/>
    <property type="project" value="InterPro"/>
</dbReference>
<gene>
    <name evidence="7" type="ORF">OAory_01066340</name>
</gene>
<evidence type="ECO:0000259" key="6">
    <source>
        <dbReference type="Pfam" id="PF01494"/>
    </source>
</evidence>
<dbReference type="PRINTS" id="PR00420">
    <property type="entry name" value="RNGMNOXGNASE"/>
</dbReference>
<reference evidence="7 8" key="1">
    <citation type="submission" date="2016-10" db="EMBL/GenBank/DDBJ databases">
        <title>Genome sequencing of Aspergillus oryzae BCC7051.</title>
        <authorList>
            <person name="Thammarongtham C."/>
            <person name="Vorapreeda T."/>
            <person name="Nookaew I."/>
            <person name="Srisuk T."/>
            <person name="Land M."/>
            <person name="Jeennor S."/>
            <person name="Laoteng K."/>
        </authorList>
    </citation>
    <scope>NUCLEOTIDE SEQUENCE [LARGE SCALE GENOMIC DNA]</scope>
    <source>
        <strain evidence="7 8">BCC7051</strain>
    </source>
</reference>
<proteinExistence type="inferred from homology"/>
<keyword evidence="4" id="KW-0560">Oxidoreductase</keyword>
<evidence type="ECO:0000256" key="1">
    <source>
        <dbReference type="ARBA" id="ARBA00007992"/>
    </source>
</evidence>
<comment type="similarity">
    <text evidence="1">Belongs to the paxM FAD-dependent monooxygenase family.</text>
</comment>
<dbReference type="eggNOG" id="KOG2614">
    <property type="taxonomic scope" value="Eukaryota"/>
</dbReference>
<evidence type="ECO:0000256" key="3">
    <source>
        <dbReference type="ARBA" id="ARBA00022827"/>
    </source>
</evidence>